<gene>
    <name evidence="8" type="ORF">RIMI_LOCUS18915444</name>
</gene>
<feature type="transmembrane region" description="Helical" evidence="6">
    <location>
        <begin position="290"/>
        <end position="316"/>
    </location>
</feature>
<feature type="transmembrane region" description="Helical" evidence="6">
    <location>
        <begin position="756"/>
        <end position="777"/>
    </location>
</feature>
<keyword evidence="3 6" id="KW-0812">Transmembrane</keyword>
<feature type="transmembrane region" description="Helical" evidence="6">
    <location>
        <begin position="635"/>
        <end position="660"/>
    </location>
</feature>
<protein>
    <recommendedName>
        <fullName evidence="6">Transmembrane channel-like protein</fullName>
    </recommendedName>
</protein>
<feature type="transmembrane region" description="Helical" evidence="6">
    <location>
        <begin position="582"/>
        <end position="604"/>
    </location>
</feature>
<dbReference type="InterPro" id="IPR038900">
    <property type="entry name" value="TMC"/>
</dbReference>
<comment type="caution">
    <text evidence="8">The sequence shown here is derived from an EMBL/GenBank/DDBJ whole genome shotgun (WGS) entry which is preliminary data.</text>
</comment>
<comment type="similarity">
    <text evidence="2 6">Belongs to the TMC family.</text>
</comment>
<evidence type="ECO:0000256" key="4">
    <source>
        <dbReference type="ARBA" id="ARBA00022989"/>
    </source>
</evidence>
<dbReference type="Proteomes" id="UP001176940">
    <property type="component" value="Unassembled WGS sequence"/>
</dbReference>
<evidence type="ECO:0000259" key="7">
    <source>
        <dbReference type="Pfam" id="PF07810"/>
    </source>
</evidence>
<feature type="non-terminal residue" evidence="8">
    <location>
        <position position="1"/>
    </location>
</feature>
<keyword evidence="9" id="KW-1185">Reference proteome</keyword>
<evidence type="ECO:0000256" key="3">
    <source>
        <dbReference type="ARBA" id="ARBA00022692"/>
    </source>
</evidence>
<feature type="domain" description="TMC" evidence="7">
    <location>
        <begin position="573"/>
        <end position="679"/>
    </location>
</feature>
<keyword evidence="5 6" id="KW-0472">Membrane</keyword>
<dbReference type="PANTHER" id="PTHR23302:SF4">
    <property type="entry name" value="TRANSMEMBRANE CHANNEL-LIKE PROTEIN 6"/>
    <property type="match status" value="1"/>
</dbReference>
<evidence type="ECO:0000256" key="1">
    <source>
        <dbReference type="ARBA" id="ARBA00004141"/>
    </source>
</evidence>
<name>A0ABN9MCT1_9NEOB</name>
<feature type="transmembrane region" description="Helical" evidence="6">
    <location>
        <begin position="539"/>
        <end position="562"/>
    </location>
</feature>
<reference evidence="8" key="1">
    <citation type="submission" date="2023-07" db="EMBL/GenBank/DDBJ databases">
        <authorList>
            <person name="Stuckert A."/>
        </authorList>
    </citation>
    <scope>NUCLEOTIDE SEQUENCE</scope>
</reference>
<dbReference type="Pfam" id="PF07810">
    <property type="entry name" value="TMC"/>
    <property type="match status" value="1"/>
</dbReference>
<evidence type="ECO:0000256" key="2">
    <source>
        <dbReference type="ARBA" id="ARBA00006510"/>
    </source>
</evidence>
<feature type="transmembrane region" description="Helical" evidence="6">
    <location>
        <begin position="68"/>
        <end position="86"/>
    </location>
</feature>
<dbReference type="EMBL" id="CAUEEQ010058954">
    <property type="protein sequence ID" value="CAJ0964058.1"/>
    <property type="molecule type" value="Genomic_DNA"/>
</dbReference>
<accession>A0ABN9MCT1</accession>
<feature type="transmembrane region" description="Helical" evidence="6">
    <location>
        <begin position="503"/>
        <end position="523"/>
    </location>
</feature>
<evidence type="ECO:0000256" key="6">
    <source>
        <dbReference type="RuleBase" id="RU310713"/>
    </source>
</evidence>
<evidence type="ECO:0000313" key="9">
    <source>
        <dbReference type="Proteomes" id="UP001176940"/>
    </source>
</evidence>
<comment type="subcellular location">
    <subcellularLocation>
        <location evidence="1 6">Membrane</location>
        <topology evidence="1 6">Multi-pass membrane protein</topology>
    </subcellularLocation>
</comment>
<evidence type="ECO:0000313" key="8">
    <source>
        <dbReference type="EMBL" id="CAJ0964058.1"/>
    </source>
</evidence>
<dbReference type="InterPro" id="IPR012496">
    <property type="entry name" value="TMC_dom"/>
</dbReference>
<evidence type="ECO:0000256" key="5">
    <source>
        <dbReference type="ARBA" id="ARBA00023136"/>
    </source>
</evidence>
<dbReference type="PANTHER" id="PTHR23302">
    <property type="entry name" value="TRANSMEMBRANE CHANNEL-RELATED"/>
    <property type="match status" value="1"/>
</dbReference>
<sequence>RLGVGRIYFHPPNIIKFCEAHVGSEYLLHPYMNSLSSEVSNMESLVGVSADLTTGAWQMELTVYSKPLLMHPMILFALAAAAWHWLLQDIVPVYQIKGISKLVKLCLPKVQCFCDSLTSPPSERQFNALLMSVASLLANVCFPGRCRGGMLSEYYNRTVRKRQSKKRPSLYTMDRCARPSIRQRDASAEAEEEHQRLLVSELQKTSGAQRIRLLKNFPLSLRIKRELRYLTLDGGGIWKGRNLNPCCSSVLDNISLTIHKCWLTLLSALCALRPWHEALKQIGGRFGSSVLSYFVFLKTLLGFNIFMSLLCVLLIVTPQAVHPHGSPNPRTFSSLELLTGAGYFTDTIMYYGYYSNYTLNNGCSSKSNTSSICPKDKTWLPYHIPLAYLFTIGFGFLSTCIILVYRMSCSFGENFRVGFFTSVLALKVFGSWDFKELLSERRPNQHNHGFRKRLQHVCVLIFSWILCVGSWLGSALAVYVIAENLHKDHRARMRKGGEPEVEAMLLPLPLAVSFCNLLLPYMYHVLGLWEKLDSPILEVYIAICRNLLLKIVILGVLCYHWILRKTNYTENKCWETFVGQELFRFVIMDLIFTLLDTLFGELFWRLILQKRQKQKCRTEFDIARNVLALIYGQTLAWLGVLFCPLIPVVQTLKLLLLFYIKKASLMRNCRSPSKPWRASHMSTAFLTLLCFPSFLGASVFLCYTVWSVKPSVSCGPFRSLNTMYEAGKFYVRQLEVSNPRLSWVSWIHYYLWENTFFIYLAAMVLLIVIYFHIQIVNGQRRIIRLLKEQIANEGEDKRFLINRLNSVYEKKSRALRPKATMLFSLPEEVSAICSVLTPQSNSVAVTATCENRFVA</sequence>
<feature type="transmembrane region" description="Helical" evidence="6">
    <location>
        <begin position="681"/>
        <end position="706"/>
    </location>
</feature>
<feature type="transmembrane region" description="Helical" evidence="6">
    <location>
        <begin position="386"/>
        <end position="405"/>
    </location>
</feature>
<keyword evidence="4 6" id="KW-1133">Transmembrane helix</keyword>
<proteinExistence type="inferred from homology"/>
<feature type="transmembrane region" description="Helical" evidence="6">
    <location>
        <begin position="454"/>
        <end position="482"/>
    </location>
</feature>
<organism evidence="8 9">
    <name type="scientific">Ranitomeya imitator</name>
    <name type="common">mimic poison frog</name>
    <dbReference type="NCBI Taxonomy" id="111125"/>
    <lineage>
        <taxon>Eukaryota</taxon>
        <taxon>Metazoa</taxon>
        <taxon>Chordata</taxon>
        <taxon>Craniata</taxon>
        <taxon>Vertebrata</taxon>
        <taxon>Euteleostomi</taxon>
        <taxon>Amphibia</taxon>
        <taxon>Batrachia</taxon>
        <taxon>Anura</taxon>
        <taxon>Neobatrachia</taxon>
        <taxon>Hyloidea</taxon>
        <taxon>Dendrobatidae</taxon>
        <taxon>Dendrobatinae</taxon>
        <taxon>Ranitomeya</taxon>
    </lineage>
</organism>
<feature type="non-terminal residue" evidence="8">
    <location>
        <position position="855"/>
    </location>
</feature>